<comment type="caution">
    <text evidence="1">The sequence shown here is derived from an EMBL/GenBank/DDBJ whole genome shotgun (WGS) entry which is preliminary data.</text>
</comment>
<organism evidence="1">
    <name type="scientific">marine sediment metagenome</name>
    <dbReference type="NCBI Taxonomy" id="412755"/>
    <lineage>
        <taxon>unclassified sequences</taxon>
        <taxon>metagenomes</taxon>
        <taxon>ecological metagenomes</taxon>
    </lineage>
</organism>
<feature type="non-terminal residue" evidence="1">
    <location>
        <position position="38"/>
    </location>
</feature>
<evidence type="ECO:0000313" key="1">
    <source>
        <dbReference type="EMBL" id="GAH58669.1"/>
    </source>
</evidence>
<dbReference type="AlphaFoldDB" id="X1HXW7"/>
<name>X1HXW7_9ZZZZ</name>
<proteinExistence type="predicted"/>
<accession>X1HXW7</accession>
<gene>
    <name evidence="1" type="ORF">S03H2_32801</name>
</gene>
<sequence>MQLEQVFYSNYKQRTLEMKKKVVKQSKEICIERAKLIT</sequence>
<reference evidence="1" key="1">
    <citation type="journal article" date="2014" name="Front. Microbiol.">
        <title>High frequency of phylogenetically diverse reductive dehalogenase-homologous genes in deep subseafloor sedimentary metagenomes.</title>
        <authorList>
            <person name="Kawai M."/>
            <person name="Futagami T."/>
            <person name="Toyoda A."/>
            <person name="Takaki Y."/>
            <person name="Nishi S."/>
            <person name="Hori S."/>
            <person name="Arai W."/>
            <person name="Tsubouchi T."/>
            <person name="Morono Y."/>
            <person name="Uchiyama I."/>
            <person name="Ito T."/>
            <person name="Fujiyama A."/>
            <person name="Inagaki F."/>
            <person name="Takami H."/>
        </authorList>
    </citation>
    <scope>NUCLEOTIDE SEQUENCE</scope>
    <source>
        <strain evidence="1">Expedition CK06-06</strain>
    </source>
</reference>
<protein>
    <submittedName>
        <fullName evidence="1">Uncharacterized protein</fullName>
    </submittedName>
</protein>
<dbReference type="EMBL" id="BARU01019940">
    <property type="protein sequence ID" value="GAH58669.1"/>
    <property type="molecule type" value="Genomic_DNA"/>
</dbReference>